<evidence type="ECO:0000313" key="2">
    <source>
        <dbReference type="Proteomes" id="UP000198875"/>
    </source>
</evidence>
<proteinExistence type="predicted"/>
<dbReference type="Proteomes" id="UP000198875">
    <property type="component" value="Unassembled WGS sequence"/>
</dbReference>
<reference evidence="1 2" key="1">
    <citation type="submission" date="2015-03" db="EMBL/GenBank/DDBJ databases">
        <authorList>
            <person name="Murphy D."/>
        </authorList>
    </citation>
    <scope>NUCLEOTIDE SEQUENCE [LARGE SCALE GENOMIC DNA]</scope>
    <source>
        <strain evidence="1 2">DSM 44277</strain>
    </source>
</reference>
<organism evidence="1 2">
    <name type="scientific">Mycobacterium bohemicum DSM 44277</name>
    <dbReference type="NCBI Taxonomy" id="1236609"/>
    <lineage>
        <taxon>Bacteria</taxon>
        <taxon>Bacillati</taxon>
        <taxon>Actinomycetota</taxon>
        <taxon>Actinomycetes</taxon>
        <taxon>Mycobacteriales</taxon>
        <taxon>Mycobacteriaceae</taxon>
        <taxon>Mycobacterium</taxon>
    </lineage>
</organism>
<dbReference type="AlphaFoldDB" id="A0A0U0W4I3"/>
<accession>A0A0U0W4I3</accession>
<name>A0A0U0W4I3_MYCBE</name>
<protein>
    <submittedName>
        <fullName evidence="1">Acyl-CoA synthetase</fullName>
    </submittedName>
</protein>
<evidence type="ECO:0000313" key="1">
    <source>
        <dbReference type="EMBL" id="CPR07206.1"/>
    </source>
</evidence>
<dbReference type="EMBL" id="CSTD01000001">
    <property type="protein sequence ID" value="CPR07206.1"/>
    <property type="molecule type" value="Genomic_DNA"/>
</dbReference>
<sequence length="103" mass="11374">MTWGSDLITGPANRVIATMQNGVEVMRFGGLQTGSRPSPFQIVEQCDMYRLRRYFPDGANDPSRPPLILVPTMMMSANVFDVTRDQGAAGVLRELGAEAHRFS</sequence>
<gene>
    <name evidence="1" type="ORF">BN971_00952</name>
</gene>